<evidence type="ECO:0000256" key="3">
    <source>
        <dbReference type="ARBA" id="ARBA00013840"/>
    </source>
</evidence>
<evidence type="ECO:0000256" key="2">
    <source>
        <dbReference type="ARBA" id="ARBA00010225"/>
    </source>
</evidence>
<feature type="compositionally biased region" description="Low complexity" evidence="8">
    <location>
        <begin position="389"/>
        <end position="420"/>
    </location>
</feature>
<dbReference type="SUPFAM" id="SSF48371">
    <property type="entry name" value="ARM repeat"/>
    <property type="match status" value="1"/>
</dbReference>
<sequence>MAAQDSSPLPTSIVRGLTDKLVERRKGAALELERMVKDLVMINDYSQIKQVVSVLVHDFTLSSSANTRKGGLVGLAATAIALGRPSIGMHLPELVQPVLTCFDDPDARVRYYACESLYNISKVARGAVLVFFNSAFDGLCKLSSDSDSNVRYGAELLDRLMKDIVSENPHFDIDNFIILLRDRIYTQDAFARQFLVTWISFLDSVPDIHIHEHVPEFIDGLFCILGDQRKEIRRMTEDALGELLREIERHSSSVRFEAMANILAVHCQSEDKCIQFTALTWMKTFLSLAQRSMMVFTSNILVSILPCVAYDNDKTHIRDVAVSVNDRLKKLITPEDDEDFLTDQTATPPTTSSDTLVVPSQRHGVPPTTTITPSPNSQQSQVTMGHTGSAPLTTSTPAPLSSSPTSTTTTSDTQDTPPTSKQQDSPKLGRPIGKQASQSPNLSRKSDTDQEGVGGGGEGKGEEGVAPQLPEPRLHLLAVLGVLIPHMKFTLPETRMETLRWLMWLHQQLPKRVYLQAGNLFPALLEMLTDLNDRVVCMALHAIAILSTSRACLDLPPSLTTPTIHETTPTKTKSSSHSKSPATHSIPAATGSDGGQKVMRLTPCPSNNYFRLFIVELLKMFDRDNRILLDRKGNFIVRQLCVYVDAHAVYCTLAEILNSEENLAFASLMVQVLNQILFTSTELYGLRLQLQLLETPESWSLFTTLYRSWCHNPVATIALCLLSQNYKHSSDLVQKFVNIEITAGTLKEIDKLVQLLESPIFAFLRLQLLDPSQHAALVRTLYGLLMLLPQSTAFSTLKERLGCVPPAVSEHSSKSSDKHKRKTPSNVSFSDLLQHFVSVQQRHSQTRRKNASHLYKGNTTGMIR</sequence>
<dbReference type="InterPro" id="IPR021841">
    <property type="entry name" value="VAC14_Fig4p-bd"/>
</dbReference>
<feature type="region of interest" description="Disordered" evidence="8">
    <location>
        <begin position="562"/>
        <end position="596"/>
    </location>
</feature>
<comment type="subcellular location">
    <subcellularLocation>
        <location evidence="1">Endomembrane system</location>
    </subcellularLocation>
</comment>
<feature type="region of interest" description="Disordered" evidence="8">
    <location>
        <begin position="843"/>
        <end position="864"/>
    </location>
</feature>
<dbReference type="AlphaFoldDB" id="A0AA35TSS0"/>
<dbReference type="PANTHER" id="PTHR16023">
    <property type="entry name" value="TAX1 BINDING PROTEIN-RELATED"/>
    <property type="match status" value="1"/>
</dbReference>
<dbReference type="EMBL" id="CASHTH010004125">
    <property type="protein sequence ID" value="CAI8053795.1"/>
    <property type="molecule type" value="Genomic_DNA"/>
</dbReference>
<dbReference type="GO" id="GO:0010008">
    <property type="term" value="C:endosome membrane"/>
    <property type="evidence" value="ECO:0007669"/>
    <property type="project" value="TreeGrafter"/>
</dbReference>
<comment type="similarity">
    <text evidence="2">Belongs to the VAC14 family.</text>
</comment>
<organism evidence="10 11">
    <name type="scientific">Geodia barretti</name>
    <name type="common">Barrett's horny sponge</name>
    <dbReference type="NCBI Taxonomy" id="519541"/>
    <lineage>
        <taxon>Eukaryota</taxon>
        <taxon>Metazoa</taxon>
        <taxon>Porifera</taxon>
        <taxon>Demospongiae</taxon>
        <taxon>Heteroscleromorpha</taxon>
        <taxon>Tetractinellida</taxon>
        <taxon>Astrophorina</taxon>
        <taxon>Geodiidae</taxon>
        <taxon>Geodia</taxon>
    </lineage>
</organism>
<dbReference type="PANTHER" id="PTHR16023:SF0">
    <property type="entry name" value="PROTEIN VAC14 HOMOLOG"/>
    <property type="match status" value="1"/>
</dbReference>
<feature type="domain" description="Vacuolar protein 14 C-terminal Fig4-binding" evidence="9">
    <location>
        <begin position="628"/>
        <end position="804"/>
    </location>
</feature>
<proteinExistence type="inferred from homology"/>
<dbReference type="InterPro" id="IPR011989">
    <property type="entry name" value="ARM-like"/>
</dbReference>
<name>A0AA35TSS0_GEOBA</name>
<dbReference type="Pfam" id="PF11916">
    <property type="entry name" value="Vac14_Fig4_bd"/>
    <property type="match status" value="1"/>
</dbReference>
<evidence type="ECO:0000256" key="8">
    <source>
        <dbReference type="SAM" id="MobiDB-lite"/>
    </source>
</evidence>
<reference evidence="10" key="1">
    <citation type="submission" date="2023-03" db="EMBL/GenBank/DDBJ databases">
        <authorList>
            <person name="Steffen K."/>
            <person name="Cardenas P."/>
        </authorList>
    </citation>
    <scope>NUCLEOTIDE SEQUENCE</scope>
</reference>
<dbReference type="InterPro" id="IPR016024">
    <property type="entry name" value="ARM-type_fold"/>
</dbReference>
<comment type="function">
    <text evidence="6">Scaffold protein component of the PI(3,5)P2 regulatory complex which regulates both the synthesis and turnover of phosphatidylinositol 3,5-bisphosphate (PtdIns(3,5)P2). Pentamerizes into a star-shaped structure and nucleates the assembly of the complex. The pentamer binds a single copy each of PIKFYVE and FIG4 and coordinates both PIKfyve kinase activity and FIG4 phosphatase activity, being required to maintain normal levels of phosphatidylinositol 3-phosphate (PtdIns(3)P) and phosphatidylinositol 5-phosphate (PtdIns(5)P). Plays a role in the biogenesis of endosome carrier vesicles (ECV) / multivesicular bodies (MVB) transport intermediates from early endosomes.</text>
</comment>
<feature type="region of interest" description="Disordered" evidence="8">
    <location>
        <begin position="339"/>
        <end position="468"/>
    </location>
</feature>
<comment type="subunit">
    <text evidence="7">Forms pentamers. Component of the PI(3,5)P2 regulatory complex/PAS complex, at least composed of PIKFYVE, FIG4 and VAC14. VAC14 nucleates the assembly of the complex and serves as a scaffold by pentamerizing into a star-shaped structure, which can bind a single copy each of PIKFYVE and FIG4 and coordinates their activities. Interacts with NOS1.</text>
</comment>
<accession>A0AA35TSS0</accession>
<evidence type="ECO:0000256" key="6">
    <source>
        <dbReference type="ARBA" id="ARBA00045654"/>
    </source>
</evidence>
<evidence type="ECO:0000313" key="10">
    <source>
        <dbReference type="EMBL" id="CAI8053795.1"/>
    </source>
</evidence>
<comment type="caution">
    <text evidence="10">The sequence shown here is derived from an EMBL/GenBank/DDBJ whole genome shotgun (WGS) entry which is preliminary data.</text>
</comment>
<keyword evidence="5" id="KW-0472">Membrane</keyword>
<keyword evidence="11" id="KW-1185">Reference proteome</keyword>
<feature type="compositionally biased region" description="Low complexity" evidence="8">
    <location>
        <begin position="366"/>
        <end position="381"/>
    </location>
</feature>
<dbReference type="Gene3D" id="1.25.10.10">
    <property type="entry name" value="Leucine-rich Repeat Variant"/>
    <property type="match status" value="2"/>
</dbReference>
<gene>
    <name evidence="10" type="ORF">GBAR_LOCUS29393</name>
</gene>
<dbReference type="InterPro" id="IPR026825">
    <property type="entry name" value="Vac14"/>
</dbReference>
<protein>
    <recommendedName>
        <fullName evidence="3">Protein VAC14 homolog</fullName>
    </recommendedName>
</protein>
<evidence type="ECO:0000256" key="7">
    <source>
        <dbReference type="ARBA" id="ARBA00047092"/>
    </source>
</evidence>
<evidence type="ECO:0000313" key="11">
    <source>
        <dbReference type="Proteomes" id="UP001174909"/>
    </source>
</evidence>
<feature type="compositionally biased region" description="Low complexity" evidence="8">
    <location>
        <begin position="562"/>
        <end position="585"/>
    </location>
</feature>
<dbReference type="GO" id="GO:0070772">
    <property type="term" value="C:PAS complex"/>
    <property type="evidence" value="ECO:0007669"/>
    <property type="project" value="InterPro"/>
</dbReference>
<evidence type="ECO:0000259" key="9">
    <source>
        <dbReference type="Pfam" id="PF11916"/>
    </source>
</evidence>
<keyword evidence="4" id="KW-0677">Repeat</keyword>
<evidence type="ECO:0000256" key="1">
    <source>
        <dbReference type="ARBA" id="ARBA00004308"/>
    </source>
</evidence>
<dbReference type="Pfam" id="PF12755">
    <property type="entry name" value="Vac14_Fab1_bd"/>
    <property type="match status" value="1"/>
</dbReference>
<dbReference type="GO" id="GO:0006661">
    <property type="term" value="P:phosphatidylinositol biosynthetic process"/>
    <property type="evidence" value="ECO:0007669"/>
    <property type="project" value="InterPro"/>
</dbReference>
<evidence type="ECO:0000256" key="4">
    <source>
        <dbReference type="ARBA" id="ARBA00022737"/>
    </source>
</evidence>
<evidence type="ECO:0000256" key="5">
    <source>
        <dbReference type="ARBA" id="ARBA00023136"/>
    </source>
</evidence>
<feature type="compositionally biased region" description="Polar residues" evidence="8">
    <location>
        <begin position="342"/>
        <end position="355"/>
    </location>
</feature>
<dbReference type="Proteomes" id="UP001174909">
    <property type="component" value="Unassembled WGS sequence"/>
</dbReference>